<dbReference type="Gene3D" id="1.20.1250.20">
    <property type="entry name" value="MFS general substrate transporter like domains"/>
    <property type="match status" value="2"/>
</dbReference>
<dbReference type="PANTHER" id="PTHR43826:SF7">
    <property type="entry name" value="PROTEIN UHPC, PUTATIVE-RELATED"/>
    <property type="match status" value="1"/>
</dbReference>
<organism evidence="7 8">
    <name type="scientific">Snuella lapsa</name>
    <dbReference type="NCBI Taxonomy" id="870481"/>
    <lineage>
        <taxon>Bacteria</taxon>
        <taxon>Pseudomonadati</taxon>
        <taxon>Bacteroidota</taxon>
        <taxon>Flavobacteriia</taxon>
        <taxon>Flavobacteriales</taxon>
        <taxon>Flavobacteriaceae</taxon>
        <taxon>Snuella</taxon>
    </lineage>
</organism>
<evidence type="ECO:0000259" key="6">
    <source>
        <dbReference type="PROSITE" id="PS50850"/>
    </source>
</evidence>
<feature type="transmembrane region" description="Helical" evidence="5">
    <location>
        <begin position="33"/>
        <end position="53"/>
    </location>
</feature>
<dbReference type="InterPro" id="IPR036259">
    <property type="entry name" value="MFS_trans_sf"/>
</dbReference>
<gene>
    <name evidence="7" type="ORF">GCM10022395_25880</name>
</gene>
<feature type="transmembrane region" description="Helical" evidence="5">
    <location>
        <begin position="189"/>
        <end position="209"/>
    </location>
</feature>
<feature type="transmembrane region" description="Helical" evidence="5">
    <location>
        <begin position="385"/>
        <end position="407"/>
    </location>
</feature>
<accession>A0ABP6Y0X8</accession>
<dbReference type="CDD" id="cd17312">
    <property type="entry name" value="MFS_OPA_SLC37"/>
    <property type="match status" value="1"/>
</dbReference>
<evidence type="ECO:0000313" key="8">
    <source>
        <dbReference type="Proteomes" id="UP001500954"/>
    </source>
</evidence>
<feature type="transmembrane region" description="Helical" evidence="5">
    <location>
        <begin position="104"/>
        <end position="129"/>
    </location>
</feature>
<dbReference type="InterPro" id="IPR000849">
    <property type="entry name" value="Sugar_P_transporter"/>
</dbReference>
<feature type="transmembrane region" description="Helical" evidence="5">
    <location>
        <begin position="73"/>
        <end position="92"/>
    </location>
</feature>
<dbReference type="InterPro" id="IPR051337">
    <property type="entry name" value="OPA_Antiporter"/>
</dbReference>
<feature type="transmembrane region" description="Helical" evidence="5">
    <location>
        <begin position="253"/>
        <end position="271"/>
    </location>
</feature>
<keyword evidence="8" id="KW-1185">Reference proteome</keyword>
<evidence type="ECO:0000256" key="5">
    <source>
        <dbReference type="SAM" id="Phobius"/>
    </source>
</evidence>
<dbReference type="SUPFAM" id="SSF103473">
    <property type="entry name" value="MFS general substrate transporter"/>
    <property type="match status" value="1"/>
</dbReference>
<keyword evidence="3 5" id="KW-1133">Transmembrane helix</keyword>
<dbReference type="EMBL" id="BAABCY010000070">
    <property type="protein sequence ID" value="GAA3575707.1"/>
    <property type="molecule type" value="Genomic_DNA"/>
</dbReference>
<name>A0ABP6Y0X8_9FLAO</name>
<dbReference type="Pfam" id="PF07690">
    <property type="entry name" value="MFS_1"/>
    <property type="match status" value="1"/>
</dbReference>
<feature type="transmembrane region" description="Helical" evidence="5">
    <location>
        <begin position="353"/>
        <end position="373"/>
    </location>
</feature>
<dbReference type="InterPro" id="IPR011701">
    <property type="entry name" value="MFS"/>
</dbReference>
<dbReference type="PROSITE" id="PS50850">
    <property type="entry name" value="MFS"/>
    <property type="match status" value="1"/>
</dbReference>
<sequence>MFKIIKEFFAPLPAKELIKDKAISSKKYKISKWSVFLSATFGYAFFYVCRLSLSVIKKPLVDAEIFNPAQLGQIGSALFFSYAIGKLVNGFLSDHLNVNKFISIGLLFTALANLVLGFFPVFVVFIIVWGLSGWFQSQGAAPCVVALTRWFKAKERGTYYAAWSASHNIGKAIAFTLLPLLIGIGGWQWGFWGAGVVGVIGALMVKLFLYDSPESKGLPSVVSLEQKEKGEVPIENTPKDVSSSQKAILKNPAIWLLALSSALMYVIRYAIESWGVFYAEAEKGYSNIEAAQIIGLTAISGIIGTVVSGFISDRFFKGSRNVPALVAGILNVVSVSVFLFYPNSSVLTDSISMIVHGFAIGILITFLGGLMAVDLAPKKAAGAAMGLIGIASYAGAGIQEVMSGIYIEGSSSMVGGVMTYDFSQIRIFWLGAAILSMILAVLVWNAKAKD</sequence>
<feature type="transmembrane region" description="Helical" evidence="5">
    <location>
        <begin position="322"/>
        <end position="341"/>
    </location>
</feature>
<dbReference type="RefSeq" id="WP_345006703.1">
    <property type="nucleotide sequence ID" value="NZ_BAABCY010000070.1"/>
</dbReference>
<reference evidence="8" key="1">
    <citation type="journal article" date="2019" name="Int. J. Syst. Evol. Microbiol.">
        <title>The Global Catalogue of Microorganisms (GCM) 10K type strain sequencing project: providing services to taxonomists for standard genome sequencing and annotation.</title>
        <authorList>
            <consortium name="The Broad Institute Genomics Platform"/>
            <consortium name="The Broad Institute Genome Sequencing Center for Infectious Disease"/>
            <person name="Wu L."/>
            <person name="Ma J."/>
        </authorList>
    </citation>
    <scope>NUCLEOTIDE SEQUENCE [LARGE SCALE GENOMIC DNA]</scope>
    <source>
        <strain evidence="8">JCM 17111</strain>
    </source>
</reference>
<keyword evidence="2 5" id="KW-0812">Transmembrane</keyword>
<dbReference type="PIRSF" id="PIRSF002808">
    <property type="entry name" value="Hexose_phosphate_transp"/>
    <property type="match status" value="1"/>
</dbReference>
<evidence type="ECO:0000256" key="4">
    <source>
        <dbReference type="ARBA" id="ARBA00023136"/>
    </source>
</evidence>
<proteinExistence type="predicted"/>
<dbReference type="PANTHER" id="PTHR43826">
    <property type="entry name" value="GLUCOSE-6-PHOSPHATE EXCHANGER SLC37A4"/>
    <property type="match status" value="1"/>
</dbReference>
<feature type="domain" description="Major facilitator superfamily (MFS) profile" evidence="6">
    <location>
        <begin position="35"/>
        <end position="448"/>
    </location>
</feature>
<dbReference type="Proteomes" id="UP001500954">
    <property type="component" value="Unassembled WGS sequence"/>
</dbReference>
<feature type="transmembrane region" description="Helical" evidence="5">
    <location>
        <begin position="427"/>
        <end position="446"/>
    </location>
</feature>
<evidence type="ECO:0000256" key="3">
    <source>
        <dbReference type="ARBA" id="ARBA00022989"/>
    </source>
</evidence>
<comment type="subcellular location">
    <subcellularLocation>
        <location evidence="1">Endomembrane system</location>
        <topology evidence="1">Multi-pass membrane protein</topology>
    </subcellularLocation>
</comment>
<evidence type="ECO:0000313" key="7">
    <source>
        <dbReference type="EMBL" id="GAA3575707.1"/>
    </source>
</evidence>
<evidence type="ECO:0000256" key="2">
    <source>
        <dbReference type="ARBA" id="ARBA00022692"/>
    </source>
</evidence>
<keyword evidence="4 5" id="KW-0472">Membrane</keyword>
<comment type="caution">
    <text evidence="7">The sequence shown here is derived from an EMBL/GenBank/DDBJ whole genome shotgun (WGS) entry which is preliminary data.</text>
</comment>
<evidence type="ECO:0000256" key="1">
    <source>
        <dbReference type="ARBA" id="ARBA00004127"/>
    </source>
</evidence>
<dbReference type="InterPro" id="IPR020846">
    <property type="entry name" value="MFS_dom"/>
</dbReference>
<feature type="transmembrane region" description="Helical" evidence="5">
    <location>
        <begin position="291"/>
        <end position="310"/>
    </location>
</feature>
<protein>
    <submittedName>
        <fullName evidence="7">MFS transporter</fullName>
    </submittedName>
</protein>